<proteinExistence type="predicted"/>
<dbReference type="EMBL" id="JBHSGA010000001">
    <property type="protein sequence ID" value="MFC4525027.1"/>
    <property type="molecule type" value="Genomic_DNA"/>
</dbReference>
<dbReference type="InterPro" id="IPR041581">
    <property type="entry name" value="Glyoxalase_6"/>
</dbReference>
<sequence>MADTFRSTREVILRTEAWDQATAFYGSVLGLSVSYRSDQLVGFETGSFCLYVERGAAHGPVFEFLVDDVGAAKARLVAAGCTVVEEDASVPRCYIRDPYGFVFNLHGQ</sequence>
<evidence type="ECO:0000259" key="1">
    <source>
        <dbReference type="Pfam" id="PF18029"/>
    </source>
</evidence>
<evidence type="ECO:0000313" key="3">
    <source>
        <dbReference type="Proteomes" id="UP001595961"/>
    </source>
</evidence>
<reference evidence="3" key="1">
    <citation type="journal article" date="2019" name="Int. J. Syst. Evol. Microbiol.">
        <title>The Global Catalogue of Microorganisms (GCM) 10K type strain sequencing project: providing services to taxonomists for standard genome sequencing and annotation.</title>
        <authorList>
            <consortium name="The Broad Institute Genomics Platform"/>
            <consortium name="The Broad Institute Genome Sequencing Center for Infectious Disease"/>
            <person name="Wu L."/>
            <person name="Ma J."/>
        </authorList>
    </citation>
    <scope>NUCLEOTIDE SEQUENCE [LARGE SCALE GENOMIC DNA]</scope>
    <source>
        <strain evidence="3">CCM 4481</strain>
    </source>
</reference>
<evidence type="ECO:0000313" key="2">
    <source>
        <dbReference type="EMBL" id="MFC4525027.1"/>
    </source>
</evidence>
<organism evidence="2 3">
    <name type="scientific">Dyella halodurans</name>
    <dbReference type="NCBI Taxonomy" id="1920171"/>
    <lineage>
        <taxon>Bacteria</taxon>
        <taxon>Pseudomonadati</taxon>
        <taxon>Pseudomonadota</taxon>
        <taxon>Gammaproteobacteria</taxon>
        <taxon>Lysobacterales</taxon>
        <taxon>Rhodanobacteraceae</taxon>
        <taxon>Dyella</taxon>
    </lineage>
</organism>
<name>A0ABV9BX19_9GAMM</name>
<dbReference type="Gene3D" id="3.10.180.10">
    <property type="entry name" value="2,3-Dihydroxybiphenyl 1,2-Dioxygenase, domain 1"/>
    <property type="match status" value="1"/>
</dbReference>
<dbReference type="InterPro" id="IPR029068">
    <property type="entry name" value="Glyas_Bleomycin-R_OHBP_Dase"/>
</dbReference>
<comment type="caution">
    <text evidence="2">The sequence shown here is derived from an EMBL/GenBank/DDBJ whole genome shotgun (WGS) entry which is preliminary data.</text>
</comment>
<keyword evidence="3" id="KW-1185">Reference proteome</keyword>
<feature type="domain" description="Glyoxalase-like" evidence="1">
    <location>
        <begin position="11"/>
        <end position="105"/>
    </location>
</feature>
<dbReference type="RefSeq" id="WP_266152391.1">
    <property type="nucleotide sequence ID" value="NZ_CP064028.1"/>
</dbReference>
<dbReference type="Pfam" id="PF18029">
    <property type="entry name" value="Glyoxalase_6"/>
    <property type="match status" value="1"/>
</dbReference>
<gene>
    <name evidence="2" type="ORF">ACFO5W_00105</name>
</gene>
<dbReference type="SUPFAM" id="SSF54593">
    <property type="entry name" value="Glyoxalase/Bleomycin resistance protein/Dihydroxybiphenyl dioxygenase"/>
    <property type="match status" value="1"/>
</dbReference>
<dbReference type="Proteomes" id="UP001595961">
    <property type="component" value="Unassembled WGS sequence"/>
</dbReference>
<accession>A0ABV9BX19</accession>
<protein>
    <submittedName>
        <fullName evidence="2">VOC family protein</fullName>
    </submittedName>
</protein>